<evidence type="ECO:0000313" key="1">
    <source>
        <dbReference type="EMBL" id="GAI20620.1"/>
    </source>
</evidence>
<accession>X1N181</accession>
<name>X1N181_9ZZZZ</name>
<dbReference type="EMBL" id="BARV01015883">
    <property type="protein sequence ID" value="GAI20620.1"/>
    <property type="molecule type" value="Genomic_DNA"/>
</dbReference>
<protein>
    <submittedName>
        <fullName evidence="1">Uncharacterized protein</fullName>
    </submittedName>
</protein>
<sequence>MLRQGIRETSLLSKYPIGYRFAERGGIGDRVLRYCKADLALSTKYGAANGDTLHFMNTAVAAYAGDQDLTVVIGGPAPAVFDAGYVKDQFKDGYITIHTAIVQTCLKIKGNDKDDGTNVVLHLEEPLLLDTPLPTFVEIHENKYNSIVPMNAGGYQSVVVVPMVVVPINHHFWGQTWGECLCTAGFG</sequence>
<reference evidence="1" key="1">
    <citation type="journal article" date="2014" name="Front. Microbiol.">
        <title>High frequency of phylogenetically diverse reductive dehalogenase-homologous genes in deep subseafloor sedimentary metagenomes.</title>
        <authorList>
            <person name="Kawai M."/>
            <person name="Futagami T."/>
            <person name="Toyoda A."/>
            <person name="Takaki Y."/>
            <person name="Nishi S."/>
            <person name="Hori S."/>
            <person name="Arai W."/>
            <person name="Tsubouchi T."/>
            <person name="Morono Y."/>
            <person name="Uchiyama I."/>
            <person name="Ito T."/>
            <person name="Fujiyama A."/>
            <person name="Inagaki F."/>
            <person name="Takami H."/>
        </authorList>
    </citation>
    <scope>NUCLEOTIDE SEQUENCE</scope>
    <source>
        <strain evidence="1">Expedition CK06-06</strain>
    </source>
</reference>
<proteinExistence type="predicted"/>
<gene>
    <name evidence="1" type="ORF">S06H3_27387</name>
</gene>
<organism evidence="1">
    <name type="scientific">marine sediment metagenome</name>
    <dbReference type="NCBI Taxonomy" id="412755"/>
    <lineage>
        <taxon>unclassified sequences</taxon>
        <taxon>metagenomes</taxon>
        <taxon>ecological metagenomes</taxon>
    </lineage>
</organism>
<dbReference type="AlphaFoldDB" id="X1N181"/>
<feature type="non-terminal residue" evidence="1">
    <location>
        <position position="187"/>
    </location>
</feature>
<comment type="caution">
    <text evidence="1">The sequence shown here is derived from an EMBL/GenBank/DDBJ whole genome shotgun (WGS) entry which is preliminary data.</text>
</comment>